<dbReference type="CDD" id="cd17908">
    <property type="entry name" value="FliM"/>
    <property type="match status" value="1"/>
</dbReference>
<name>A0AA42BPL1_9BACI</name>
<keyword evidence="9" id="KW-0975">Bacterial flagellum</keyword>
<evidence type="ECO:0000256" key="6">
    <source>
        <dbReference type="ARBA" id="ARBA00022500"/>
    </source>
</evidence>
<keyword evidence="5" id="KW-1003">Cell membrane</keyword>
<evidence type="ECO:0000313" key="12">
    <source>
        <dbReference type="Proteomes" id="UP001156102"/>
    </source>
</evidence>
<dbReference type="InterPro" id="IPR028976">
    <property type="entry name" value="CheC-like_sf"/>
</dbReference>
<evidence type="ECO:0000256" key="4">
    <source>
        <dbReference type="ARBA" id="ARBA00021898"/>
    </source>
</evidence>
<comment type="similarity">
    <text evidence="3">Belongs to the FliM family.</text>
</comment>
<dbReference type="GO" id="GO:0009425">
    <property type="term" value="C:bacterial-type flagellum basal body"/>
    <property type="evidence" value="ECO:0007669"/>
    <property type="project" value="UniProtKB-SubCell"/>
</dbReference>
<dbReference type="SUPFAM" id="SSF103039">
    <property type="entry name" value="CheC-like"/>
    <property type="match status" value="1"/>
</dbReference>
<dbReference type="PIRSF" id="PIRSF002888">
    <property type="entry name" value="FliM"/>
    <property type="match status" value="1"/>
</dbReference>
<proteinExistence type="inferred from homology"/>
<comment type="caution">
    <text evidence="11">The sequence shown here is derived from an EMBL/GenBank/DDBJ whole genome shotgun (WGS) entry which is preliminary data.</text>
</comment>
<evidence type="ECO:0000256" key="9">
    <source>
        <dbReference type="ARBA" id="ARBA00023143"/>
    </source>
</evidence>
<dbReference type="Gene3D" id="3.40.1550.10">
    <property type="entry name" value="CheC-like"/>
    <property type="match status" value="1"/>
</dbReference>
<dbReference type="GO" id="GO:0003774">
    <property type="term" value="F:cytoskeletal motor activity"/>
    <property type="evidence" value="ECO:0007669"/>
    <property type="project" value="InterPro"/>
</dbReference>
<dbReference type="InterPro" id="IPR001543">
    <property type="entry name" value="FliN-like_C"/>
</dbReference>
<reference evidence="11" key="1">
    <citation type="submission" date="2022-07" db="EMBL/GenBank/DDBJ databases">
        <authorList>
            <person name="Li W.-J."/>
            <person name="Deng Q.-Q."/>
        </authorList>
    </citation>
    <scope>NUCLEOTIDE SEQUENCE</scope>
    <source>
        <strain evidence="11">SYSU M60031</strain>
    </source>
</reference>
<dbReference type="EMBL" id="JANCLT010000004">
    <property type="protein sequence ID" value="MCP8968862.1"/>
    <property type="molecule type" value="Genomic_DNA"/>
</dbReference>
<dbReference type="InterPro" id="IPR036429">
    <property type="entry name" value="SpoA-like_sf"/>
</dbReference>
<evidence type="ECO:0000256" key="2">
    <source>
        <dbReference type="ARBA" id="ARBA00004202"/>
    </source>
</evidence>
<dbReference type="Gene3D" id="2.30.330.10">
    <property type="entry name" value="SpoA-like"/>
    <property type="match status" value="1"/>
</dbReference>
<comment type="subcellular location">
    <subcellularLocation>
        <location evidence="1">Bacterial flagellum basal body</location>
    </subcellularLocation>
    <subcellularLocation>
        <location evidence="2">Cell membrane</location>
        <topology evidence="2">Peripheral membrane protein</topology>
    </subcellularLocation>
</comment>
<dbReference type="GO" id="GO:0050918">
    <property type="term" value="P:positive chemotaxis"/>
    <property type="evidence" value="ECO:0007669"/>
    <property type="project" value="TreeGrafter"/>
</dbReference>
<dbReference type="Pfam" id="PF02154">
    <property type="entry name" value="FliM"/>
    <property type="match status" value="1"/>
</dbReference>
<dbReference type="NCBIfam" id="NF005194">
    <property type="entry name" value="PRK06666.1-5"/>
    <property type="match status" value="1"/>
</dbReference>
<dbReference type="SUPFAM" id="SSF101801">
    <property type="entry name" value="Surface presentation of antigens (SPOA)"/>
    <property type="match status" value="1"/>
</dbReference>
<keyword evidence="11" id="KW-0969">Cilium</keyword>
<organism evidence="11 12">
    <name type="scientific">Ectobacillus ponti</name>
    <dbReference type="NCBI Taxonomy" id="2961894"/>
    <lineage>
        <taxon>Bacteria</taxon>
        <taxon>Bacillati</taxon>
        <taxon>Bacillota</taxon>
        <taxon>Bacilli</taxon>
        <taxon>Bacillales</taxon>
        <taxon>Bacillaceae</taxon>
        <taxon>Ectobacillus</taxon>
    </lineage>
</organism>
<dbReference type="RefSeq" id="WP_254758773.1">
    <property type="nucleotide sequence ID" value="NZ_JANCLT010000004.1"/>
</dbReference>
<dbReference type="Proteomes" id="UP001156102">
    <property type="component" value="Unassembled WGS sequence"/>
</dbReference>
<evidence type="ECO:0000313" key="11">
    <source>
        <dbReference type="EMBL" id="MCP8968862.1"/>
    </source>
</evidence>
<sequence>MSGGDKLSQEQIDALLKAMQEGAEVPNFEEEIKEEEKFQEYDFNRPEKFGIEHLRSLQTIASNFGKTFIQNMSARLRMPVEMEPSTVEQVPFMNEYVEKMPKDYYAYSVVNLGHPELGEIIVEMDLAFIIYLHECWLGGDPRRDFQLRRPLTTFEMITLRNLFVVINEQLRQAFGNVADIEPRLVTTETTPTALKVTTPSDIISLLNVNIRTEHWNTTVRIGIPFLSIEPIMDELTAENIVEHASDKRKHYSKEVEQELKKVKKPVHISIGERRMTIADLQQLEEGDIIPLGTKITDKLGGYVAGKRKFECLIGREGHKKAFLFQNYVEE</sequence>
<evidence type="ECO:0000259" key="10">
    <source>
        <dbReference type="Pfam" id="PF01052"/>
    </source>
</evidence>
<dbReference type="PANTHER" id="PTHR30034:SF6">
    <property type="entry name" value="YOP PROTEINS TRANSLOCATION PROTEIN Q"/>
    <property type="match status" value="1"/>
</dbReference>
<protein>
    <recommendedName>
        <fullName evidence="4">Flagellar motor switch protein FliM</fullName>
    </recommendedName>
</protein>
<keyword evidence="11" id="KW-0966">Cell projection</keyword>
<evidence type="ECO:0000256" key="3">
    <source>
        <dbReference type="ARBA" id="ARBA00011049"/>
    </source>
</evidence>
<evidence type="ECO:0000256" key="5">
    <source>
        <dbReference type="ARBA" id="ARBA00022475"/>
    </source>
</evidence>
<keyword evidence="12" id="KW-1185">Reference proteome</keyword>
<dbReference type="InterPro" id="IPR001689">
    <property type="entry name" value="Flag_FliM"/>
</dbReference>
<dbReference type="Pfam" id="PF01052">
    <property type="entry name" value="FliMN_C"/>
    <property type="match status" value="1"/>
</dbReference>
<evidence type="ECO:0000256" key="8">
    <source>
        <dbReference type="ARBA" id="ARBA00023136"/>
    </source>
</evidence>
<gene>
    <name evidence="11" type="primary">fliM</name>
    <name evidence="11" type="ORF">NK662_09960</name>
</gene>
<dbReference type="AlphaFoldDB" id="A0AA42BPL1"/>
<dbReference type="PRINTS" id="PR00955">
    <property type="entry name" value="FLGMOTORFLIM"/>
</dbReference>
<evidence type="ECO:0000256" key="1">
    <source>
        <dbReference type="ARBA" id="ARBA00004117"/>
    </source>
</evidence>
<evidence type="ECO:0000256" key="7">
    <source>
        <dbReference type="ARBA" id="ARBA00022779"/>
    </source>
</evidence>
<keyword evidence="6" id="KW-0145">Chemotaxis</keyword>
<feature type="domain" description="Flagellar motor switch protein FliN-like C-terminal" evidence="10">
    <location>
        <begin position="257"/>
        <end position="322"/>
    </location>
</feature>
<keyword evidence="11" id="KW-0282">Flagellum</keyword>
<accession>A0AA42BPL1</accession>
<dbReference type="GO" id="GO:0071978">
    <property type="term" value="P:bacterial-type flagellum-dependent swarming motility"/>
    <property type="evidence" value="ECO:0007669"/>
    <property type="project" value="TreeGrafter"/>
</dbReference>
<keyword evidence="8" id="KW-0472">Membrane</keyword>
<keyword evidence="7" id="KW-0283">Flagellar rotation</keyword>
<dbReference type="GO" id="GO:0005886">
    <property type="term" value="C:plasma membrane"/>
    <property type="evidence" value="ECO:0007669"/>
    <property type="project" value="UniProtKB-SubCell"/>
</dbReference>
<dbReference type="PANTHER" id="PTHR30034">
    <property type="entry name" value="FLAGELLAR MOTOR SWITCH PROTEIN FLIM"/>
    <property type="match status" value="1"/>
</dbReference>